<evidence type="ECO:0000313" key="3">
    <source>
        <dbReference type="Proteomes" id="UP000823935"/>
    </source>
</evidence>
<organism evidence="2 3">
    <name type="scientific">Candidatus Limivivens intestinipullorum</name>
    <dbReference type="NCBI Taxonomy" id="2840858"/>
    <lineage>
        <taxon>Bacteria</taxon>
        <taxon>Bacillati</taxon>
        <taxon>Bacillota</taxon>
        <taxon>Clostridia</taxon>
        <taxon>Lachnospirales</taxon>
        <taxon>Lachnospiraceae</taxon>
        <taxon>Lachnospiraceae incertae sedis</taxon>
        <taxon>Candidatus Limivivens</taxon>
    </lineage>
</organism>
<dbReference type="SUPFAM" id="SSF51717">
    <property type="entry name" value="Dihydropteroate synthetase-like"/>
    <property type="match status" value="1"/>
</dbReference>
<accession>A0A9D1ER67</accession>
<name>A0A9D1ER67_9FIRM</name>
<sequence>MPFNAKSGKFSANINTVTMGTGDKAVKIGGENVLPFFTFDAPVENAPKVGIEITDFGLENEPDCVKKYYEGCETVVDMAKKAASMEGVDFLCFRMEGGDPNGANKSTEELISTLKEVAAAVDIPLVVAGCKHVEKDAELLSKAAEAVDGKNAVILAAKEENYKTIGAAAGLAYKQIVGGESAVDINLAKQLNVLMTQLGVDPKSIVMNVGSAAAGYGFEYVVSTMQRVKAAALGQNDNTLQMPIITPVASEVWGVKEAVASEADMPEWGDAEKRGVDMEIETAAAVLAAGSNAVILKHPTAIATISKMIKELM</sequence>
<dbReference type="PANTHER" id="PTHR36214">
    <property type="match status" value="1"/>
</dbReference>
<dbReference type="Proteomes" id="UP000823935">
    <property type="component" value="Unassembled WGS sequence"/>
</dbReference>
<evidence type="ECO:0000259" key="1">
    <source>
        <dbReference type="Pfam" id="PF03599"/>
    </source>
</evidence>
<reference evidence="2" key="1">
    <citation type="submission" date="2020-10" db="EMBL/GenBank/DDBJ databases">
        <authorList>
            <person name="Gilroy R."/>
        </authorList>
    </citation>
    <scope>NUCLEOTIDE SEQUENCE</scope>
    <source>
        <strain evidence="2">CHK190-19873</strain>
    </source>
</reference>
<evidence type="ECO:0000313" key="2">
    <source>
        <dbReference type="EMBL" id="HIS30532.1"/>
    </source>
</evidence>
<gene>
    <name evidence="2" type="ORF">IAB44_03140</name>
</gene>
<dbReference type="PANTHER" id="PTHR36214:SF3">
    <property type="entry name" value="ACETYL-COA DECARBONYLASE_SYNTHASE COMPLEX SUBUNIT GAMMA"/>
    <property type="match status" value="1"/>
</dbReference>
<feature type="domain" description="CO dehydrogenase/acetyl-CoA synthase delta subunit TIM barrel" evidence="1">
    <location>
        <begin position="17"/>
        <end position="257"/>
    </location>
</feature>
<comment type="caution">
    <text evidence="2">The sequence shown here is derived from an EMBL/GenBank/DDBJ whole genome shotgun (WGS) entry which is preliminary data.</text>
</comment>
<dbReference type="NCBIfam" id="NF003376">
    <property type="entry name" value="PRK04452.1-2"/>
    <property type="match status" value="1"/>
</dbReference>
<dbReference type="Gene3D" id="3.20.20.20">
    <property type="entry name" value="Dihydropteroate synthase-like"/>
    <property type="match status" value="1"/>
</dbReference>
<protein>
    <submittedName>
        <fullName evidence="2">Acetyl-CoA decarbonylase/synthase complex subunit delta</fullName>
    </submittedName>
</protein>
<dbReference type="InterPro" id="IPR016041">
    <property type="entry name" value="Ac-CoA_synth_d_su_TIM-brl"/>
</dbReference>
<dbReference type="InterPro" id="IPR051069">
    <property type="entry name" value="ACDS_complex_subunit"/>
</dbReference>
<proteinExistence type="predicted"/>
<dbReference type="InterPro" id="IPR011005">
    <property type="entry name" value="Dihydropteroate_synth-like_sf"/>
</dbReference>
<dbReference type="EMBL" id="DVIQ01000019">
    <property type="protein sequence ID" value="HIS30532.1"/>
    <property type="molecule type" value="Genomic_DNA"/>
</dbReference>
<dbReference type="Pfam" id="PF03599">
    <property type="entry name" value="CdhD"/>
    <property type="match status" value="1"/>
</dbReference>
<dbReference type="NCBIfam" id="NF040759">
    <property type="entry name" value="WLP_AcsD"/>
    <property type="match status" value="1"/>
</dbReference>
<dbReference type="AlphaFoldDB" id="A0A9D1ER67"/>
<reference evidence="2" key="2">
    <citation type="journal article" date="2021" name="PeerJ">
        <title>Extensive microbial diversity within the chicken gut microbiome revealed by metagenomics and culture.</title>
        <authorList>
            <person name="Gilroy R."/>
            <person name="Ravi A."/>
            <person name="Getino M."/>
            <person name="Pursley I."/>
            <person name="Horton D.L."/>
            <person name="Alikhan N.F."/>
            <person name="Baker D."/>
            <person name="Gharbi K."/>
            <person name="Hall N."/>
            <person name="Watson M."/>
            <person name="Adriaenssens E.M."/>
            <person name="Foster-Nyarko E."/>
            <person name="Jarju S."/>
            <person name="Secka A."/>
            <person name="Antonio M."/>
            <person name="Oren A."/>
            <person name="Chaudhuri R.R."/>
            <person name="La Ragione R."/>
            <person name="Hildebrand F."/>
            <person name="Pallen M.J."/>
        </authorList>
    </citation>
    <scope>NUCLEOTIDE SEQUENCE</scope>
    <source>
        <strain evidence="2">CHK190-19873</strain>
    </source>
</reference>